<gene>
    <name evidence="5" type="ORF">AGOR_G00113900</name>
</gene>
<feature type="coiled-coil region" evidence="1">
    <location>
        <begin position="477"/>
        <end position="546"/>
    </location>
</feature>
<feature type="region of interest" description="Disordered" evidence="2">
    <location>
        <begin position="48"/>
        <end position="74"/>
    </location>
</feature>
<feature type="compositionally biased region" description="Basic residues" evidence="2">
    <location>
        <begin position="48"/>
        <end position="59"/>
    </location>
</feature>
<dbReference type="SUPFAM" id="SSF68906">
    <property type="entry name" value="SAP domain"/>
    <property type="match status" value="1"/>
</dbReference>
<dbReference type="PROSITE" id="PS50800">
    <property type="entry name" value="SAP"/>
    <property type="match status" value="1"/>
</dbReference>
<dbReference type="EMBL" id="JAERUA010000010">
    <property type="protein sequence ID" value="KAI1894252.1"/>
    <property type="molecule type" value="Genomic_DNA"/>
</dbReference>
<dbReference type="Gene3D" id="1.10.238.10">
    <property type="entry name" value="EF-hand"/>
    <property type="match status" value="1"/>
</dbReference>
<evidence type="ECO:0000259" key="4">
    <source>
        <dbReference type="PROSITE" id="PS50800"/>
    </source>
</evidence>
<dbReference type="InterPro" id="IPR003034">
    <property type="entry name" value="SAP_dom"/>
</dbReference>
<dbReference type="GO" id="GO:0005634">
    <property type="term" value="C:nucleus"/>
    <property type="evidence" value="ECO:0007669"/>
    <property type="project" value="TreeGrafter"/>
</dbReference>
<evidence type="ECO:0000313" key="5">
    <source>
        <dbReference type="EMBL" id="KAI1894252.1"/>
    </source>
</evidence>
<dbReference type="SMART" id="SM00513">
    <property type="entry name" value="SAP"/>
    <property type="match status" value="1"/>
</dbReference>
<accession>A0A8T3DDM7</accession>
<feature type="region of interest" description="Disordered" evidence="2">
    <location>
        <begin position="234"/>
        <end position="361"/>
    </location>
</feature>
<protein>
    <recommendedName>
        <fullName evidence="4">SAP domain-containing protein</fullName>
    </recommendedName>
</protein>
<evidence type="ECO:0000313" key="6">
    <source>
        <dbReference type="Proteomes" id="UP000829720"/>
    </source>
</evidence>
<dbReference type="OrthoDB" id="21006at2759"/>
<dbReference type="AlphaFoldDB" id="A0A8T3DDM7"/>
<feature type="signal peptide" evidence="3">
    <location>
        <begin position="1"/>
        <end position="21"/>
    </location>
</feature>
<dbReference type="InterPro" id="IPR025224">
    <property type="entry name" value="CCAR1/CCAR2"/>
</dbReference>
<dbReference type="PANTHER" id="PTHR14304">
    <property type="entry name" value="CELL DIVISION CYCLE AND APOPTOSIS REGULATOR PROTEIN"/>
    <property type="match status" value="1"/>
</dbReference>
<dbReference type="Proteomes" id="UP000829720">
    <property type="component" value="Unassembled WGS sequence"/>
</dbReference>
<dbReference type="SUPFAM" id="SSF47473">
    <property type="entry name" value="EF-hand"/>
    <property type="match status" value="1"/>
</dbReference>
<dbReference type="InterPro" id="IPR011992">
    <property type="entry name" value="EF-hand-dom_pair"/>
</dbReference>
<feature type="compositionally biased region" description="Basic and acidic residues" evidence="2">
    <location>
        <begin position="234"/>
        <end position="262"/>
    </location>
</feature>
<feature type="compositionally biased region" description="Basic and acidic residues" evidence="2">
    <location>
        <begin position="333"/>
        <end position="361"/>
    </location>
</feature>
<feature type="compositionally biased region" description="Basic and acidic residues" evidence="2">
    <location>
        <begin position="269"/>
        <end position="294"/>
    </location>
</feature>
<feature type="compositionally biased region" description="Basic and acidic residues" evidence="2">
    <location>
        <begin position="110"/>
        <end position="122"/>
    </location>
</feature>
<feature type="compositionally biased region" description="Basic and acidic residues" evidence="2">
    <location>
        <begin position="131"/>
        <end position="151"/>
    </location>
</feature>
<dbReference type="Pfam" id="PF19256">
    <property type="entry name" value="LAIKA"/>
    <property type="match status" value="1"/>
</dbReference>
<keyword evidence="3" id="KW-0732">Signal</keyword>
<keyword evidence="1" id="KW-0175">Coiled coil</keyword>
<sequence>MWRQWFYFSRMFGIVFLPAQSGRGCPADSRSSWQRNSWLNERRLMENRRKKRRMKRIQRRSPLPLTGPSLIPKSMKVNDLRKELESRSLSSKGLKSQLIARLTKQLKVEEQVEEAKEPEKPEVAAVEEEEPARSEEDREEEERKRQEELERQRRERRYILPDEPTIIVHPNWAAKNGKFDCSIMSLSVLLDYRLEDNKEHSFEVSLFAELFNEMLQRDFGYRIYKALASLPYKDEKKEKKEKAKKEAEKREAEKKELKKEREDENGEPAVKKLKDDRDEKKEEEKERLLKKEESKDEDDNEDEGSNVNAEEYDPLEAEEADDDDDDDKDDEDSNGRDRRDDRRDDRKSKERSSKDKEKKQMVTHNKDLLMAFVYFDQSHCGYLLEKDLEEIMYTLGLHLSRAQVKKLLNKPVVRESCFYRKLTDRPKDEGPPSVSEAPLDNALGNTALLPSHKCKREASESHQSGNLIVYNGAIVDVASMMQKLEKSEKAREEIEQKLMIQDTKMEEDAKYISQLETTNRGLSRDLEEVKGNLTQTEGNLTATEEKKSCFEDQLHKTVTSLNGVIKELQSVLQKETLSQDGDQKSQANGSDD</sequence>
<feature type="region of interest" description="Disordered" evidence="2">
    <location>
        <begin position="110"/>
        <end position="151"/>
    </location>
</feature>
<dbReference type="GO" id="GO:0006355">
    <property type="term" value="P:regulation of DNA-templated transcription"/>
    <property type="evidence" value="ECO:0007669"/>
    <property type="project" value="InterPro"/>
</dbReference>
<proteinExistence type="predicted"/>
<evidence type="ECO:0000256" key="1">
    <source>
        <dbReference type="SAM" id="Coils"/>
    </source>
</evidence>
<dbReference type="InterPro" id="IPR036361">
    <property type="entry name" value="SAP_dom_sf"/>
</dbReference>
<evidence type="ECO:0000256" key="2">
    <source>
        <dbReference type="SAM" id="MobiDB-lite"/>
    </source>
</evidence>
<dbReference type="InterPro" id="IPR045353">
    <property type="entry name" value="LAIKA"/>
</dbReference>
<name>A0A8T3DDM7_9TELE</name>
<dbReference type="Pfam" id="PF02037">
    <property type="entry name" value="SAP"/>
    <property type="match status" value="1"/>
</dbReference>
<comment type="caution">
    <text evidence="5">The sequence shown here is derived from an EMBL/GenBank/DDBJ whole genome shotgun (WGS) entry which is preliminary data.</text>
</comment>
<dbReference type="PANTHER" id="PTHR14304:SF14">
    <property type="entry name" value="CELL DIVISION CYCLE AND APOPTOSIS REGULATOR PROTEIN 1"/>
    <property type="match status" value="1"/>
</dbReference>
<reference evidence="5" key="1">
    <citation type="submission" date="2021-01" db="EMBL/GenBank/DDBJ databases">
        <authorList>
            <person name="Zahm M."/>
            <person name="Roques C."/>
            <person name="Cabau C."/>
            <person name="Klopp C."/>
            <person name="Donnadieu C."/>
            <person name="Jouanno E."/>
            <person name="Lampietro C."/>
            <person name="Louis A."/>
            <person name="Herpin A."/>
            <person name="Echchiki A."/>
            <person name="Berthelot C."/>
            <person name="Parey E."/>
            <person name="Roest-Crollius H."/>
            <person name="Braasch I."/>
            <person name="Postlethwait J."/>
            <person name="Bobe J."/>
            <person name="Montfort J."/>
            <person name="Bouchez O."/>
            <person name="Begum T."/>
            <person name="Mejri S."/>
            <person name="Adams A."/>
            <person name="Chen W.-J."/>
            <person name="Guiguen Y."/>
        </authorList>
    </citation>
    <scope>NUCLEOTIDE SEQUENCE</scope>
    <source>
        <tissue evidence="5">Blood</tissue>
    </source>
</reference>
<evidence type="ECO:0000256" key="3">
    <source>
        <dbReference type="SAM" id="SignalP"/>
    </source>
</evidence>
<keyword evidence="6" id="KW-1185">Reference proteome</keyword>
<feature type="compositionally biased region" description="Acidic residues" evidence="2">
    <location>
        <begin position="295"/>
        <end position="332"/>
    </location>
</feature>
<dbReference type="Gene3D" id="1.10.720.30">
    <property type="entry name" value="SAP domain"/>
    <property type="match status" value="1"/>
</dbReference>
<feature type="chain" id="PRO_5035917602" description="SAP domain-containing protein" evidence="3">
    <location>
        <begin position="22"/>
        <end position="592"/>
    </location>
</feature>
<organism evidence="5 6">
    <name type="scientific">Albula goreensis</name>
    <dbReference type="NCBI Taxonomy" id="1534307"/>
    <lineage>
        <taxon>Eukaryota</taxon>
        <taxon>Metazoa</taxon>
        <taxon>Chordata</taxon>
        <taxon>Craniata</taxon>
        <taxon>Vertebrata</taxon>
        <taxon>Euteleostomi</taxon>
        <taxon>Actinopterygii</taxon>
        <taxon>Neopterygii</taxon>
        <taxon>Teleostei</taxon>
        <taxon>Albuliformes</taxon>
        <taxon>Albulidae</taxon>
        <taxon>Albula</taxon>
    </lineage>
</organism>
<feature type="domain" description="SAP" evidence="4">
    <location>
        <begin position="72"/>
        <end position="106"/>
    </location>
</feature>